<dbReference type="RefSeq" id="WP_310370794.1">
    <property type="nucleotide sequence ID" value="NZ_JAVDYB010000001.1"/>
</dbReference>
<name>A0AAE3YT15_9ACTN</name>
<protein>
    <recommendedName>
        <fullName evidence="1">ATPase AAA-type core domain-containing protein</fullName>
    </recommendedName>
</protein>
<dbReference type="GO" id="GO:0005524">
    <property type="term" value="F:ATP binding"/>
    <property type="evidence" value="ECO:0007669"/>
    <property type="project" value="InterPro"/>
</dbReference>
<evidence type="ECO:0000313" key="2">
    <source>
        <dbReference type="EMBL" id="MDR7278095.1"/>
    </source>
</evidence>
<sequence length="416" mass="46728">MLLKFRVANVRSFREERELAFAVPTGKTAHAARQVPVAGGRQLDVYPLIGIFGPNASGKSNLLKGLVEMRTAVLDSYYQWATQRGVPRELFALDPAAERETSLYELDFVNDGIRYTYGFELGPDRVVAEWLHAYPRGRRQVWFDRDASRRQPFEFPGDRLKDRAAMVKMTRPNALFLTVAATNNHPELAPVFYWFERNLWFLTPEDERYQREEFTRQAVLGPQRDRIEALLRAADLGIEGVEPVETRVAGRTVTDVQLIHTGADGTAYPMPWESESFGTRSWFAMLGPMLLALDEGAVLLVDELDSSLHPRFAAEVVRLFQDPEVNTNDAQLLFTAHDVSVLSTPSGKRLLEPGQVWLVEKDKIGCSDIYPLTAAQPGRHEDLPTSYLAGRFGAVPDLGEGQVGRRLRSVKTPKAG</sequence>
<feature type="domain" description="ATPase AAA-type core" evidence="1">
    <location>
        <begin position="49"/>
        <end position="343"/>
    </location>
</feature>
<keyword evidence="3" id="KW-1185">Reference proteome</keyword>
<dbReference type="AlphaFoldDB" id="A0AAE3YT15"/>
<dbReference type="PANTHER" id="PTHR40396:SF1">
    <property type="entry name" value="ATPASE AAA-TYPE CORE DOMAIN-CONTAINING PROTEIN"/>
    <property type="match status" value="1"/>
</dbReference>
<evidence type="ECO:0000259" key="1">
    <source>
        <dbReference type="Pfam" id="PF13304"/>
    </source>
</evidence>
<dbReference type="Gene3D" id="3.40.50.300">
    <property type="entry name" value="P-loop containing nucleotide triphosphate hydrolases"/>
    <property type="match status" value="1"/>
</dbReference>
<dbReference type="InterPro" id="IPR027417">
    <property type="entry name" value="P-loop_NTPase"/>
</dbReference>
<dbReference type="PANTHER" id="PTHR40396">
    <property type="entry name" value="ATPASE-LIKE PROTEIN"/>
    <property type="match status" value="1"/>
</dbReference>
<accession>A0AAE3YT15</accession>
<proteinExistence type="predicted"/>
<dbReference type="InterPro" id="IPR003959">
    <property type="entry name" value="ATPase_AAA_core"/>
</dbReference>
<dbReference type="EMBL" id="JAVDYB010000001">
    <property type="protein sequence ID" value="MDR7278095.1"/>
    <property type="molecule type" value="Genomic_DNA"/>
</dbReference>
<dbReference type="GO" id="GO:0016887">
    <property type="term" value="F:ATP hydrolysis activity"/>
    <property type="evidence" value="ECO:0007669"/>
    <property type="project" value="InterPro"/>
</dbReference>
<gene>
    <name evidence="2" type="ORF">J2S41_004873</name>
</gene>
<organism evidence="2 3">
    <name type="scientific">Catenuloplanes atrovinosus</name>
    <dbReference type="NCBI Taxonomy" id="137266"/>
    <lineage>
        <taxon>Bacteria</taxon>
        <taxon>Bacillati</taxon>
        <taxon>Actinomycetota</taxon>
        <taxon>Actinomycetes</taxon>
        <taxon>Micromonosporales</taxon>
        <taxon>Micromonosporaceae</taxon>
        <taxon>Catenuloplanes</taxon>
    </lineage>
</organism>
<comment type="caution">
    <text evidence="2">The sequence shown here is derived from an EMBL/GenBank/DDBJ whole genome shotgun (WGS) entry which is preliminary data.</text>
</comment>
<dbReference type="SUPFAM" id="SSF52540">
    <property type="entry name" value="P-loop containing nucleoside triphosphate hydrolases"/>
    <property type="match status" value="1"/>
</dbReference>
<dbReference type="Proteomes" id="UP001183643">
    <property type="component" value="Unassembled WGS sequence"/>
</dbReference>
<evidence type="ECO:0000313" key="3">
    <source>
        <dbReference type="Proteomes" id="UP001183643"/>
    </source>
</evidence>
<dbReference type="Pfam" id="PF13304">
    <property type="entry name" value="AAA_21"/>
    <property type="match status" value="1"/>
</dbReference>
<reference evidence="2" key="1">
    <citation type="submission" date="2023-07" db="EMBL/GenBank/DDBJ databases">
        <title>Sequencing the genomes of 1000 actinobacteria strains.</title>
        <authorList>
            <person name="Klenk H.-P."/>
        </authorList>
    </citation>
    <scope>NUCLEOTIDE SEQUENCE</scope>
    <source>
        <strain evidence="2">DSM 44707</strain>
    </source>
</reference>